<sequence length="235" mass="26786">MTIAGRPVEYRLVRSPRRRTLALSIDETGLRVLAPVSARAGWIERMLDDKSDWIAVKLAKWSARPAPHFDFHTGGTLPFLGQDLDVTVAPLQRGVRTRVTLEDRQLLVGIDPEAQGLIRENAVRSGLKRFYRSEAERVFAPLVQRHADALGRPVPKIVVRDQKRRWGSCDTKGVIRLSWRLAAASPDLIDYVCAHEVAHLIEMNHSPAFWAVVERLMPDWKIRRKRMKSVRPLPL</sequence>
<dbReference type="PANTHER" id="PTHR30399:SF1">
    <property type="entry name" value="UTP PYROPHOSPHATASE"/>
    <property type="match status" value="1"/>
</dbReference>
<dbReference type="CDD" id="cd07344">
    <property type="entry name" value="M48_yhfN_like"/>
    <property type="match status" value="1"/>
</dbReference>
<dbReference type="PANTHER" id="PTHR30399">
    <property type="entry name" value="UNCHARACTERIZED PROTEIN YGJP"/>
    <property type="match status" value="1"/>
</dbReference>
<dbReference type="Gene3D" id="3.30.2010.10">
    <property type="entry name" value="Metalloproteases ('zincins'), catalytic domain"/>
    <property type="match status" value="1"/>
</dbReference>
<gene>
    <name evidence="2" type="ORF">ACFOOR_12620</name>
</gene>
<dbReference type="Pfam" id="PF01863">
    <property type="entry name" value="YgjP-like"/>
    <property type="match status" value="1"/>
</dbReference>
<keyword evidence="3" id="KW-1185">Reference proteome</keyword>
<dbReference type="RefSeq" id="WP_343162940.1">
    <property type="nucleotide sequence ID" value="NZ_JBHRSV010000028.1"/>
</dbReference>
<dbReference type="InterPro" id="IPR002725">
    <property type="entry name" value="YgjP-like_metallopeptidase"/>
</dbReference>
<evidence type="ECO:0000313" key="2">
    <source>
        <dbReference type="EMBL" id="MFC2926953.1"/>
    </source>
</evidence>
<protein>
    <submittedName>
        <fullName evidence="2">M48 family metallopeptidase</fullName>
    </submittedName>
</protein>
<dbReference type="EMBL" id="JBHRSV010000028">
    <property type="protein sequence ID" value="MFC2926953.1"/>
    <property type="molecule type" value="Genomic_DNA"/>
</dbReference>
<name>A0ABV6ZZZ7_9PROT</name>
<feature type="domain" description="YgjP-like metallopeptidase" evidence="1">
    <location>
        <begin position="19"/>
        <end position="229"/>
    </location>
</feature>
<dbReference type="Proteomes" id="UP001595379">
    <property type="component" value="Unassembled WGS sequence"/>
</dbReference>
<evidence type="ECO:0000259" key="1">
    <source>
        <dbReference type="Pfam" id="PF01863"/>
    </source>
</evidence>
<comment type="caution">
    <text evidence="2">The sequence shown here is derived from an EMBL/GenBank/DDBJ whole genome shotgun (WGS) entry which is preliminary data.</text>
</comment>
<dbReference type="InterPro" id="IPR053136">
    <property type="entry name" value="UTP_pyrophosphatase-like"/>
</dbReference>
<reference evidence="3" key="1">
    <citation type="journal article" date="2019" name="Int. J. Syst. Evol. Microbiol.">
        <title>The Global Catalogue of Microorganisms (GCM) 10K type strain sequencing project: providing services to taxonomists for standard genome sequencing and annotation.</title>
        <authorList>
            <consortium name="The Broad Institute Genomics Platform"/>
            <consortium name="The Broad Institute Genome Sequencing Center for Infectious Disease"/>
            <person name="Wu L."/>
            <person name="Ma J."/>
        </authorList>
    </citation>
    <scope>NUCLEOTIDE SEQUENCE [LARGE SCALE GENOMIC DNA]</scope>
    <source>
        <strain evidence="3">KCTC 52487</strain>
    </source>
</reference>
<proteinExistence type="predicted"/>
<organism evidence="2 3">
    <name type="scientific">Hyphobacterium vulgare</name>
    <dbReference type="NCBI Taxonomy" id="1736751"/>
    <lineage>
        <taxon>Bacteria</taxon>
        <taxon>Pseudomonadati</taxon>
        <taxon>Pseudomonadota</taxon>
        <taxon>Alphaproteobacteria</taxon>
        <taxon>Maricaulales</taxon>
        <taxon>Maricaulaceae</taxon>
        <taxon>Hyphobacterium</taxon>
    </lineage>
</organism>
<accession>A0ABV6ZZZ7</accession>
<evidence type="ECO:0000313" key="3">
    <source>
        <dbReference type="Proteomes" id="UP001595379"/>
    </source>
</evidence>